<dbReference type="Pfam" id="PF08294">
    <property type="entry name" value="TIM21"/>
    <property type="match status" value="1"/>
</dbReference>
<evidence type="ECO:0000256" key="5">
    <source>
        <dbReference type="ARBA" id="ARBA00022989"/>
    </source>
</evidence>
<keyword evidence="8" id="KW-0999">Mitochondrion inner membrane</keyword>
<comment type="similarity">
    <text evidence="2 8">Belongs to the TIM21 family.</text>
</comment>
<dbReference type="PANTHER" id="PTHR13032">
    <property type="entry name" value="MITOCHONDRIAL IMPORT INNER MEMBRANE TRANSLOCASE SUBUNIT TIM21"/>
    <property type="match status" value="1"/>
</dbReference>
<feature type="compositionally biased region" description="Basic and acidic residues" evidence="9">
    <location>
        <begin position="79"/>
        <end position="89"/>
    </location>
</feature>
<evidence type="ECO:0000256" key="1">
    <source>
        <dbReference type="ARBA" id="ARBA00004304"/>
    </source>
</evidence>
<dbReference type="AlphaFoldDB" id="A0AAF1BF03"/>
<dbReference type="GO" id="GO:0005744">
    <property type="term" value="C:TIM23 mitochondrial import inner membrane translocase complex"/>
    <property type="evidence" value="ECO:0007669"/>
    <property type="project" value="UniProtKB-UniRule"/>
</dbReference>
<dbReference type="GO" id="GO:0030150">
    <property type="term" value="P:protein import into mitochondrial matrix"/>
    <property type="evidence" value="ECO:0007669"/>
    <property type="project" value="UniProtKB-UniRule"/>
</dbReference>
<gene>
    <name evidence="10" type="ORF">LOC62_01G000287</name>
</gene>
<dbReference type="Proteomes" id="UP000827549">
    <property type="component" value="Chromosome 1"/>
</dbReference>
<name>A0AAF1BF03_9TREE</name>
<evidence type="ECO:0000313" key="11">
    <source>
        <dbReference type="Proteomes" id="UP000827549"/>
    </source>
</evidence>
<evidence type="ECO:0000256" key="7">
    <source>
        <dbReference type="ARBA" id="ARBA00023136"/>
    </source>
</evidence>
<reference evidence="10" key="1">
    <citation type="submission" date="2023-10" db="EMBL/GenBank/DDBJ databases">
        <authorList>
            <person name="Noh H."/>
        </authorList>
    </citation>
    <scope>NUCLEOTIDE SEQUENCE</scope>
    <source>
        <strain evidence="10">DUCC4014</strain>
    </source>
</reference>
<evidence type="ECO:0000256" key="4">
    <source>
        <dbReference type="ARBA" id="ARBA00022946"/>
    </source>
</evidence>
<keyword evidence="8" id="KW-0653">Protein transport</keyword>
<feature type="transmembrane region" description="Helical" evidence="8">
    <location>
        <begin position="139"/>
        <end position="162"/>
    </location>
</feature>
<keyword evidence="8" id="KW-0813">Transport</keyword>
<evidence type="ECO:0000256" key="8">
    <source>
        <dbReference type="RuleBase" id="RU367142"/>
    </source>
</evidence>
<evidence type="ECO:0000313" key="10">
    <source>
        <dbReference type="EMBL" id="WOO76662.1"/>
    </source>
</evidence>
<comment type="function">
    <text evidence="8">Essential component of the TIM23 complex, a complex that mediates the translocation of transit peptide-containing proteins across the mitochondrial inner membrane.</text>
</comment>
<evidence type="ECO:0000256" key="2">
    <source>
        <dbReference type="ARBA" id="ARBA00010867"/>
    </source>
</evidence>
<dbReference type="GeneID" id="87803546"/>
<dbReference type="EMBL" id="CP086714">
    <property type="protein sequence ID" value="WOO76662.1"/>
    <property type="molecule type" value="Genomic_DNA"/>
</dbReference>
<comment type="subunit">
    <text evidence="8">Component of the TIM23 complex.</text>
</comment>
<keyword evidence="4" id="KW-0809">Transit peptide</keyword>
<keyword evidence="8" id="KW-0811">Translocation</keyword>
<proteinExistence type="inferred from homology"/>
<evidence type="ECO:0000256" key="3">
    <source>
        <dbReference type="ARBA" id="ARBA00022692"/>
    </source>
</evidence>
<keyword evidence="5 8" id="KW-1133">Transmembrane helix</keyword>
<keyword evidence="3 8" id="KW-0812">Transmembrane</keyword>
<protein>
    <recommendedName>
        <fullName evidence="8">Mitochondrial import inner membrane translocase subunit Tim21</fullName>
    </recommendedName>
</protein>
<accession>A0AAF1BF03</accession>
<keyword evidence="7 8" id="KW-0472">Membrane</keyword>
<organism evidence="10 11">
    <name type="scientific">Vanrija pseudolonga</name>
    <dbReference type="NCBI Taxonomy" id="143232"/>
    <lineage>
        <taxon>Eukaryota</taxon>
        <taxon>Fungi</taxon>
        <taxon>Dikarya</taxon>
        <taxon>Basidiomycota</taxon>
        <taxon>Agaricomycotina</taxon>
        <taxon>Tremellomycetes</taxon>
        <taxon>Trichosporonales</taxon>
        <taxon>Trichosporonaceae</taxon>
        <taxon>Vanrija</taxon>
    </lineage>
</organism>
<keyword evidence="6 8" id="KW-0496">Mitochondrion</keyword>
<dbReference type="PANTHER" id="PTHR13032:SF6">
    <property type="entry name" value="MITOCHONDRIAL IMPORT INNER MEMBRANE TRANSLOCASE SUBUNIT TIM21"/>
    <property type="match status" value="1"/>
</dbReference>
<sequence length="381" mass="40551">MPPRLLLPVAAACIGSAAPRAAFVLPLSSRALHALARPTAAAPRVMPTLTRHLASHTDDPKYQPGAGSRGKPAESTSELLERLEAEARRRATAADAQRDHAGPFPLGVGASGRKKPWKAWSDLGVRGKIGRAFRQSGNLAIILVGGGLFVILTIALTTELFAKNSPSVLYSQCIDMIRDSDALNGYLLPPLSYTHSPHSSAPTRGSAPVVHRAVRHPISGRDHLLITFWVHGRGRDEPEPLSWAKKWWAKAEGWARQGAYLLGVASEPVEPATDIVQPVTAAAGAAGESKDASSPGLLGRWASSLSLRGAASAVRSVTKSEPPGTYKIGEVRADYVKNAAGHFTLLSLVVDVPSSRAPHPGRATVYWSPEADREGLISRHR</sequence>
<dbReference type="InterPro" id="IPR013261">
    <property type="entry name" value="Tim21"/>
</dbReference>
<evidence type="ECO:0000256" key="9">
    <source>
        <dbReference type="SAM" id="MobiDB-lite"/>
    </source>
</evidence>
<dbReference type="RefSeq" id="XP_062622694.1">
    <property type="nucleotide sequence ID" value="XM_062766710.1"/>
</dbReference>
<feature type="region of interest" description="Disordered" evidence="9">
    <location>
        <begin position="55"/>
        <end position="108"/>
    </location>
</feature>
<comment type="subcellular location">
    <subcellularLocation>
        <location evidence="8">Mitochondrion inner membrane</location>
        <topology evidence="8">Single-pass membrane protein</topology>
    </subcellularLocation>
    <subcellularLocation>
        <location evidence="1">Mitochondrion membrane</location>
        <topology evidence="1">Single-pass membrane protein</topology>
    </subcellularLocation>
</comment>
<keyword evidence="11" id="KW-1185">Reference proteome</keyword>
<evidence type="ECO:0000256" key="6">
    <source>
        <dbReference type="ARBA" id="ARBA00023128"/>
    </source>
</evidence>